<dbReference type="Gene3D" id="3.40.960.10">
    <property type="entry name" value="VSR Endonuclease"/>
    <property type="match status" value="1"/>
</dbReference>
<protein>
    <recommendedName>
        <fullName evidence="1">DUF559 domain-containing protein</fullName>
    </recommendedName>
</protein>
<dbReference type="InterPro" id="IPR011335">
    <property type="entry name" value="Restrct_endonuc-II-like"/>
</dbReference>
<dbReference type="KEGG" id="cpso:CPPEL_10740"/>
<accession>A0A3G6IXF1</accession>
<name>A0A3G6IXF1_9CORY</name>
<dbReference type="PANTHER" id="PTHR38590">
    <property type="entry name" value="BLL0828 PROTEIN"/>
    <property type="match status" value="1"/>
</dbReference>
<evidence type="ECO:0000313" key="2">
    <source>
        <dbReference type="EMBL" id="AZA10243.1"/>
    </source>
</evidence>
<dbReference type="AlphaFoldDB" id="A0A3G6IXF1"/>
<dbReference type="Proteomes" id="UP000271426">
    <property type="component" value="Chromosome"/>
</dbReference>
<reference evidence="2 3" key="1">
    <citation type="submission" date="2018-11" db="EMBL/GenBank/DDBJ databases">
        <authorList>
            <person name="Kleinhagauer T."/>
            <person name="Glaeser S.P."/>
            <person name="Spergser J."/>
            <person name="Ruckert C."/>
            <person name="Kaempfer P."/>
            <person name="Busse H.-J."/>
        </authorList>
    </citation>
    <scope>NUCLEOTIDE SEQUENCE [LARGE SCALE GENOMIC DNA]</scope>
    <source>
        <strain evidence="2 3">812CH</strain>
    </source>
</reference>
<evidence type="ECO:0000259" key="1">
    <source>
        <dbReference type="Pfam" id="PF04480"/>
    </source>
</evidence>
<organism evidence="2 3">
    <name type="scientific">Corynebacterium pseudopelargi</name>
    <dbReference type="NCBI Taxonomy" id="2080757"/>
    <lineage>
        <taxon>Bacteria</taxon>
        <taxon>Bacillati</taxon>
        <taxon>Actinomycetota</taxon>
        <taxon>Actinomycetes</taxon>
        <taxon>Mycobacteriales</taxon>
        <taxon>Corynebacteriaceae</taxon>
        <taxon>Corynebacterium</taxon>
    </lineage>
</organism>
<proteinExistence type="predicted"/>
<dbReference type="RefSeq" id="WP_123961079.1">
    <property type="nucleotide sequence ID" value="NZ_CP033898.1"/>
</dbReference>
<gene>
    <name evidence="2" type="ORF">CPPEL_10740</name>
</gene>
<feature type="domain" description="DUF559" evidence="1">
    <location>
        <begin position="177"/>
        <end position="266"/>
    </location>
</feature>
<dbReference type="Pfam" id="PF04480">
    <property type="entry name" value="DUF559"/>
    <property type="match status" value="1"/>
</dbReference>
<dbReference type="EMBL" id="CP033898">
    <property type="protein sequence ID" value="AZA10243.1"/>
    <property type="molecule type" value="Genomic_DNA"/>
</dbReference>
<dbReference type="OrthoDB" id="4419644at2"/>
<keyword evidence="3" id="KW-1185">Reference proteome</keyword>
<sequence>MKLLHINTLRHQGISRRTLSTLLKNGELVRVFRGHYSRGRPSIETLIQWLQQHKPFAVLTGTTAQEHHEQRPLSLPLHIEVPRGKALINNEYFRMRHSRNLPNKSTNNAPFASALETARVLKTAFTTTERRDFLARAYPGPEGLQNCLHDSTHTPRLGPQLKQDLKRAPIGCDSNTERRFFATLANMGLTMRHNKPIGPYRFDAVCEKAKLIIEIDGYSYHNSEEQFIIDRWKSNAAQLHGYTILRYSAACIDTQFDTCIDQVMRATQPNLPAHEHATPETTGAWRWHSKLQQLRWQTPRPRT</sequence>
<dbReference type="SUPFAM" id="SSF52980">
    <property type="entry name" value="Restriction endonuclease-like"/>
    <property type="match status" value="1"/>
</dbReference>
<evidence type="ECO:0000313" key="3">
    <source>
        <dbReference type="Proteomes" id="UP000271426"/>
    </source>
</evidence>
<dbReference type="InterPro" id="IPR007569">
    <property type="entry name" value="DUF559"/>
</dbReference>
<dbReference type="PANTHER" id="PTHR38590:SF1">
    <property type="entry name" value="BLL0828 PROTEIN"/>
    <property type="match status" value="1"/>
</dbReference>
<dbReference type="InterPro" id="IPR047216">
    <property type="entry name" value="Endonuclease_DUF559_bact"/>
</dbReference>